<proteinExistence type="predicted"/>
<dbReference type="EMBL" id="LCZI01000628">
    <property type="protein sequence ID" value="KKZ65502.1"/>
    <property type="molecule type" value="Genomic_DNA"/>
</dbReference>
<dbReference type="OrthoDB" id="4480108at2759"/>
<dbReference type="Proteomes" id="UP000034164">
    <property type="component" value="Unassembled WGS sequence"/>
</dbReference>
<dbReference type="AlphaFoldDB" id="A0A0G2I4H4"/>
<dbReference type="VEuPathDB" id="FungiDB:EMCG_08661"/>
<gene>
    <name evidence="1" type="ORF">EMCG_08661</name>
</gene>
<organism evidence="1 2">
    <name type="scientific">[Emmonsia] crescens</name>
    <dbReference type="NCBI Taxonomy" id="73230"/>
    <lineage>
        <taxon>Eukaryota</taxon>
        <taxon>Fungi</taxon>
        <taxon>Dikarya</taxon>
        <taxon>Ascomycota</taxon>
        <taxon>Pezizomycotina</taxon>
        <taxon>Eurotiomycetes</taxon>
        <taxon>Eurotiomycetidae</taxon>
        <taxon>Onygenales</taxon>
        <taxon>Ajellomycetaceae</taxon>
        <taxon>Emergomyces</taxon>
    </lineage>
</organism>
<accession>A0A0G2I4H4</accession>
<protein>
    <submittedName>
        <fullName evidence="1">Uncharacterized protein</fullName>
    </submittedName>
</protein>
<name>A0A0G2I4H4_9EURO</name>
<reference evidence="2" key="1">
    <citation type="journal article" date="2015" name="PLoS Genet.">
        <title>The dynamic genome and transcriptome of the human fungal pathogen Blastomyces and close relative Emmonsia.</title>
        <authorList>
            <person name="Munoz J.F."/>
            <person name="Gauthier G.M."/>
            <person name="Desjardins C.A."/>
            <person name="Gallo J.E."/>
            <person name="Holder J."/>
            <person name="Sullivan T.D."/>
            <person name="Marty A.J."/>
            <person name="Carmen J.C."/>
            <person name="Chen Z."/>
            <person name="Ding L."/>
            <person name="Gujja S."/>
            <person name="Magrini V."/>
            <person name="Misas E."/>
            <person name="Mitreva M."/>
            <person name="Priest M."/>
            <person name="Saif S."/>
            <person name="Whiston E.A."/>
            <person name="Young S."/>
            <person name="Zeng Q."/>
            <person name="Goldman W.E."/>
            <person name="Mardis E.R."/>
            <person name="Taylor J.W."/>
            <person name="McEwen J.G."/>
            <person name="Clay O.K."/>
            <person name="Klein B.S."/>
            <person name="Cuomo C.A."/>
        </authorList>
    </citation>
    <scope>NUCLEOTIDE SEQUENCE [LARGE SCALE GENOMIC DNA]</scope>
    <source>
        <strain evidence="2">UAMH 3008</strain>
    </source>
</reference>
<comment type="caution">
    <text evidence="1">The sequence shown here is derived from an EMBL/GenBank/DDBJ whole genome shotgun (WGS) entry which is preliminary data.</text>
</comment>
<evidence type="ECO:0000313" key="2">
    <source>
        <dbReference type="Proteomes" id="UP000034164"/>
    </source>
</evidence>
<sequence>MPGYAWIEEEIAVAIYFASQGVYQRAIPDLLEQRGFSRRLRGVNDKMANIRKDFPELGSPRHWNAEAVDQLLDKLSISNSNIYILLKPSEADQMIVNKYQTGLDLAEIYEVRRVLRNMLSYEPA</sequence>
<evidence type="ECO:0000313" key="1">
    <source>
        <dbReference type="EMBL" id="KKZ65502.1"/>
    </source>
</evidence>